<proteinExistence type="inferred from homology"/>
<dbReference type="PANTHER" id="PTHR30075:SF2">
    <property type="entry name" value="GLYCINE--TRNA LIGASE, CHLOROPLASTIC_MITOCHONDRIAL 2"/>
    <property type="match status" value="1"/>
</dbReference>
<dbReference type="Proteomes" id="UP000243024">
    <property type="component" value="Unassembled WGS sequence"/>
</dbReference>
<feature type="region of interest" description="Disordered" evidence="9">
    <location>
        <begin position="612"/>
        <end position="651"/>
    </location>
</feature>
<keyword evidence="6 8" id="KW-0030">Aminoacyl-tRNA synthetase</keyword>
<protein>
    <recommendedName>
        <fullName evidence="8">Glycine--tRNA ligase beta subunit</fullName>
        <ecNumber evidence="8">6.1.1.14</ecNumber>
    </recommendedName>
    <alternativeName>
        <fullName evidence="8">Glycyl-tRNA synthetase beta subunit</fullName>
        <shortName evidence="8">GlyRS</shortName>
    </alternativeName>
</protein>
<evidence type="ECO:0000313" key="11">
    <source>
        <dbReference type="Proteomes" id="UP000243024"/>
    </source>
</evidence>
<feature type="compositionally biased region" description="Low complexity" evidence="9">
    <location>
        <begin position="612"/>
        <end position="643"/>
    </location>
</feature>
<dbReference type="PANTHER" id="PTHR30075">
    <property type="entry name" value="GLYCYL-TRNA SYNTHETASE"/>
    <property type="match status" value="1"/>
</dbReference>
<comment type="similarity">
    <text evidence="1 8">Belongs to the class-II aminoacyl-tRNA synthetase family.</text>
</comment>
<dbReference type="OrthoDB" id="9775440at2"/>
<keyword evidence="2 8" id="KW-0436">Ligase</keyword>
<dbReference type="STRING" id="1484.SA87_11080"/>
<keyword evidence="8" id="KW-0963">Cytoplasm</keyword>
<dbReference type="SUPFAM" id="SSF109604">
    <property type="entry name" value="HD-domain/PDEase-like"/>
    <property type="match status" value="1"/>
</dbReference>
<keyword evidence="5 8" id="KW-0648">Protein biosynthesis</keyword>
<dbReference type="HAMAP" id="MF_00255">
    <property type="entry name" value="Gly_tRNA_synth_beta"/>
    <property type="match status" value="1"/>
</dbReference>
<evidence type="ECO:0000256" key="6">
    <source>
        <dbReference type="ARBA" id="ARBA00023146"/>
    </source>
</evidence>
<comment type="caution">
    <text evidence="10">The sequence shown here is derived from an EMBL/GenBank/DDBJ whole genome shotgun (WGS) entry which is preliminary data.</text>
</comment>
<keyword evidence="11" id="KW-1185">Reference proteome</keyword>
<evidence type="ECO:0000313" key="10">
    <source>
        <dbReference type="EMBL" id="OAR05434.1"/>
    </source>
</evidence>
<evidence type="ECO:0000256" key="3">
    <source>
        <dbReference type="ARBA" id="ARBA00022741"/>
    </source>
</evidence>
<dbReference type="Pfam" id="PF02092">
    <property type="entry name" value="tRNA_synt_2f"/>
    <property type="match status" value="1"/>
</dbReference>
<dbReference type="GO" id="GO:0004820">
    <property type="term" value="F:glycine-tRNA ligase activity"/>
    <property type="evidence" value="ECO:0007669"/>
    <property type="project" value="UniProtKB-UniRule"/>
</dbReference>
<evidence type="ECO:0000256" key="8">
    <source>
        <dbReference type="HAMAP-Rule" id="MF_00255"/>
    </source>
</evidence>
<evidence type="ECO:0000256" key="5">
    <source>
        <dbReference type="ARBA" id="ARBA00022917"/>
    </source>
</evidence>
<dbReference type="RefSeq" id="WP_066197455.1">
    <property type="nucleotide sequence ID" value="NZ_CBCSAS010000020.1"/>
</dbReference>
<sequence length="754" mass="81087">MSRTFLLEIGLEELPADWVVPARDALRERVTAHLEAHRLRHGEIRAYATPRRLAVLVDALAERGEDHVDVVRGPRRKAAIAPDGSWTSAAIGFARARGVPLEALRFEGEGEEAPLVARVTTPGRSAEDVLAELDAVILGLPFPKAMRWGNLDVRYGRPIRWLVALYGEAVVPLTVAGVQSGRRTFGHRSLGGPIDLPSADAYAAALEKGFVLADVEARRARIVAGIRAAEAAYGIRAADDPDLLDEVTSLVEYPTVFVGRFDPAYLELPEAVLVTTMRRHQRYFPAYGPDGRLRPYFIGVRNGTDEALEVVVRGNEKVLAARLADARFFYAADLARSIDAFNAKLAEIAFHADLGSMAEKKDRLVRLADALARRLQLPEADVRKIRRAAEIAKFDLATQMVYEFTELEGVVGEAYALRFGEDPDVARAIREHRRPLGQGDGPPEGTVGAVVGLADKLDTLVGFFGLGLIPSGSEDPFALRRAALGAIAILRAHRFPFDLRTLVDLARAAYGPRPVRTADGQAAPFPVDGEALGEALWAFFAPRIRAHMEEEGVRHDVAAAVTQDAGAPIVRLFERAAALQALAATDGFKPAVEAFVRTANMARKAEREGLLAAEGAPAPADGGVADRPGAESPTASTGAAPSAFRASKDGEGAERTLRTAFSALEAALRAGRLSEPAERALAEAALRARVAFQGAADGAAELEALLLLVEPIDRFFTDVLVMADDADVRAARLTLVAAVDRLVGRFADFRQIAV</sequence>
<evidence type="ECO:0000256" key="1">
    <source>
        <dbReference type="ARBA" id="ARBA00008226"/>
    </source>
</evidence>
<dbReference type="EC" id="6.1.1.14" evidence="8"/>
<reference evidence="10 11" key="1">
    <citation type="submission" date="2015-09" db="EMBL/GenBank/DDBJ databases">
        <title>Draft genome sequence of Hydrogenibacillus schlegelii DSM 2000.</title>
        <authorList>
            <person name="Hemp J."/>
        </authorList>
    </citation>
    <scope>NUCLEOTIDE SEQUENCE [LARGE SCALE GENOMIC DNA]</scope>
    <source>
        <strain evidence="10 11">MA 48</strain>
    </source>
</reference>
<dbReference type="InterPro" id="IPR006194">
    <property type="entry name" value="Gly-tRNA-synth_heterodimer"/>
</dbReference>
<dbReference type="NCBIfam" id="TIGR00211">
    <property type="entry name" value="glyS"/>
    <property type="match status" value="1"/>
</dbReference>
<dbReference type="InterPro" id="IPR015944">
    <property type="entry name" value="Gly-tRNA-synth_bsu"/>
</dbReference>
<comment type="subunit">
    <text evidence="8">Tetramer of two alpha and two beta subunits.</text>
</comment>
<dbReference type="PRINTS" id="PR01045">
    <property type="entry name" value="TRNASYNTHGB"/>
</dbReference>
<accession>A0A132MG22</accession>
<keyword evidence="3 8" id="KW-0547">Nucleotide-binding</keyword>
<name>A0A132MG22_HYDSH</name>
<evidence type="ECO:0000256" key="9">
    <source>
        <dbReference type="SAM" id="MobiDB-lite"/>
    </source>
</evidence>
<evidence type="ECO:0000256" key="2">
    <source>
        <dbReference type="ARBA" id="ARBA00022598"/>
    </source>
</evidence>
<keyword evidence="4 8" id="KW-0067">ATP-binding</keyword>
<comment type="subcellular location">
    <subcellularLocation>
        <location evidence="8">Cytoplasm</location>
    </subcellularLocation>
</comment>
<dbReference type="GO" id="GO:0005829">
    <property type="term" value="C:cytosol"/>
    <property type="evidence" value="ECO:0007669"/>
    <property type="project" value="TreeGrafter"/>
</dbReference>
<dbReference type="PROSITE" id="PS50861">
    <property type="entry name" value="AA_TRNA_LIGASE_II_GLYAB"/>
    <property type="match status" value="1"/>
</dbReference>
<dbReference type="GO" id="GO:0006426">
    <property type="term" value="P:glycyl-tRNA aminoacylation"/>
    <property type="evidence" value="ECO:0007669"/>
    <property type="project" value="UniProtKB-UniRule"/>
</dbReference>
<dbReference type="AlphaFoldDB" id="A0A132MG22"/>
<organism evidence="10 11">
    <name type="scientific">Hydrogenibacillus schlegelii</name>
    <name type="common">Bacillus schlegelii</name>
    <dbReference type="NCBI Taxonomy" id="1484"/>
    <lineage>
        <taxon>Bacteria</taxon>
        <taxon>Bacillati</taxon>
        <taxon>Bacillota</taxon>
        <taxon>Bacilli</taxon>
        <taxon>Bacillales</taxon>
        <taxon>Bacillales Family X. Incertae Sedis</taxon>
        <taxon>Hydrogenibacillus</taxon>
    </lineage>
</organism>
<evidence type="ECO:0000256" key="4">
    <source>
        <dbReference type="ARBA" id="ARBA00022840"/>
    </source>
</evidence>
<dbReference type="EMBL" id="JXBB01000001">
    <property type="protein sequence ID" value="OAR05434.1"/>
    <property type="molecule type" value="Genomic_DNA"/>
</dbReference>
<evidence type="ECO:0000256" key="7">
    <source>
        <dbReference type="ARBA" id="ARBA00047937"/>
    </source>
</evidence>
<gene>
    <name evidence="8" type="primary">glyS</name>
    <name evidence="10" type="ORF">SA87_11080</name>
</gene>
<dbReference type="GO" id="GO:0005524">
    <property type="term" value="F:ATP binding"/>
    <property type="evidence" value="ECO:0007669"/>
    <property type="project" value="UniProtKB-UniRule"/>
</dbReference>
<comment type="catalytic activity">
    <reaction evidence="7 8">
        <text>tRNA(Gly) + glycine + ATP = glycyl-tRNA(Gly) + AMP + diphosphate</text>
        <dbReference type="Rhea" id="RHEA:16013"/>
        <dbReference type="Rhea" id="RHEA-COMP:9664"/>
        <dbReference type="Rhea" id="RHEA-COMP:9683"/>
        <dbReference type="ChEBI" id="CHEBI:30616"/>
        <dbReference type="ChEBI" id="CHEBI:33019"/>
        <dbReference type="ChEBI" id="CHEBI:57305"/>
        <dbReference type="ChEBI" id="CHEBI:78442"/>
        <dbReference type="ChEBI" id="CHEBI:78522"/>
        <dbReference type="ChEBI" id="CHEBI:456215"/>
        <dbReference type="EC" id="6.1.1.14"/>
    </reaction>
</comment>